<feature type="signal peptide" evidence="1">
    <location>
        <begin position="1"/>
        <end position="35"/>
    </location>
</feature>
<dbReference type="InterPro" id="IPR032711">
    <property type="entry name" value="SoxY"/>
</dbReference>
<dbReference type="InterPro" id="IPR006311">
    <property type="entry name" value="TAT_signal"/>
</dbReference>
<accession>A0A062VFF2</accession>
<dbReference type="PATRIC" id="fig|1280954.3.peg.1566"/>
<protein>
    <submittedName>
        <fullName evidence="3">Sulfur oxidation protein SoxY</fullName>
    </submittedName>
</protein>
<feature type="domain" description="Ig-like SoxY" evidence="2">
    <location>
        <begin position="45"/>
        <end position="154"/>
    </location>
</feature>
<evidence type="ECO:0000313" key="3">
    <source>
        <dbReference type="EMBL" id="KCZ99097.1"/>
    </source>
</evidence>
<dbReference type="STRING" id="1280954.HPO_07717"/>
<organism evidence="3 4">
    <name type="scientific">Hyphomonas polymorpha PS728</name>
    <dbReference type="NCBI Taxonomy" id="1280954"/>
    <lineage>
        <taxon>Bacteria</taxon>
        <taxon>Pseudomonadati</taxon>
        <taxon>Pseudomonadota</taxon>
        <taxon>Alphaproteobacteria</taxon>
        <taxon>Hyphomonadales</taxon>
        <taxon>Hyphomonadaceae</taxon>
        <taxon>Hyphomonas</taxon>
    </lineage>
</organism>
<keyword evidence="1" id="KW-0732">Signal</keyword>
<name>A0A062VFF2_9PROT</name>
<dbReference type="RefSeq" id="WP_051612423.1">
    <property type="nucleotide sequence ID" value="NZ_ARYM01000007.1"/>
</dbReference>
<proteinExistence type="predicted"/>
<dbReference type="PIRSF" id="PIRSF010312">
    <property type="entry name" value="Sulphur_oxidation_SoxY"/>
    <property type="match status" value="1"/>
</dbReference>
<sequence>MSRSHAPALLWHRRTFLAAAGAAVSLSLLPLRAMAEPEDAEDAVRKLFGNRPIREGKVTLKLPPIAENGNSVQMTVSVESPMTEKDHVRRIAIISPRNPIPEIAIFSLSPASGRAEISTRVRLAGTQSVRVVAEMSDGSLWSGKASTYVTLAACIIG</sequence>
<dbReference type="NCBIfam" id="TIGR04487">
    <property type="entry name" value="SoxY_para_1"/>
    <property type="match status" value="1"/>
</dbReference>
<dbReference type="Proteomes" id="UP000027100">
    <property type="component" value="Unassembled WGS sequence"/>
</dbReference>
<dbReference type="eggNOG" id="COG5501">
    <property type="taxonomic scope" value="Bacteria"/>
</dbReference>
<evidence type="ECO:0000256" key="1">
    <source>
        <dbReference type="SAM" id="SignalP"/>
    </source>
</evidence>
<dbReference type="PROSITE" id="PS51318">
    <property type="entry name" value="TAT"/>
    <property type="match status" value="1"/>
</dbReference>
<comment type="caution">
    <text evidence="3">The sequence shown here is derived from an EMBL/GenBank/DDBJ whole genome shotgun (WGS) entry which is preliminary data.</text>
</comment>
<evidence type="ECO:0000259" key="2">
    <source>
        <dbReference type="Pfam" id="PF13501"/>
    </source>
</evidence>
<dbReference type="InterPro" id="IPR016568">
    <property type="entry name" value="Sulphur_oxidation_SoxY"/>
</dbReference>
<dbReference type="InterPro" id="IPR030997">
    <property type="entry name" value="SoxY_para_1"/>
</dbReference>
<evidence type="ECO:0000313" key="4">
    <source>
        <dbReference type="Proteomes" id="UP000027100"/>
    </source>
</evidence>
<dbReference type="Gene3D" id="2.60.40.2470">
    <property type="entry name" value="SoxY domain"/>
    <property type="match status" value="1"/>
</dbReference>
<dbReference type="AlphaFoldDB" id="A0A062VFF2"/>
<reference evidence="3 4" key="1">
    <citation type="journal article" date="2014" name="Antonie Van Leeuwenhoek">
        <title>Hyphomonas beringensis sp. nov. and Hyphomonas chukchiensis sp. nov., isolated from surface seawater of the Bering Sea and Chukchi Sea.</title>
        <authorList>
            <person name="Li C."/>
            <person name="Lai Q."/>
            <person name="Li G."/>
            <person name="Dong C."/>
            <person name="Wang J."/>
            <person name="Liao Y."/>
            <person name="Shao Z."/>
        </authorList>
    </citation>
    <scope>NUCLEOTIDE SEQUENCE [LARGE SCALE GENOMIC DNA]</scope>
    <source>
        <strain evidence="3 4">PS728</strain>
    </source>
</reference>
<dbReference type="OrthoDB" id="9804570at2"/>
<gene>
    <name evidence="3" type="ORF">HPO_07717</name>
</gene>
<keyword evidence="4" id="KW-1185">Reference proteome</keyword>
<dbReference type="EMBL" id="ARYM01000007">
    <property type="protein sequence ID" value="KCZ99097.1"/>
    <property type="molecule type" value="Genomic_DNA"/>
</dbReference>
<dbReference type="Pfam" id="PF13501">
    <property type="entry name" value="SoxY"/>
    <property type="match status" value="1"/>
</dbReference>
<dbReference type="InterPro" id="IPR038162">
    <property type="entry name" value="SoxY_sf"/>
</dbReference>
<feature type="chain" id="PRO_5001619707" evidence="1">
    <location>
        <begin position="36"/>
        <end position="157"/>
    </location>
</feature>